<accession>E4TZZ1</accession>
<feature type="repeat" description="TPR" evidence="1">
    <location>
        <begin position="80"/>
        <end position="113"/>
    </location>
</feature>
<dbReference type="HOGENOM" id="CLU_1408106_0_0_7"/>
<proteinExistence type="predicted"/>
<dbReference type="InterPro" id="IPR011990">
    <property type="entry name" value="TPR-like_helical_dom_sf"/>
</dbReference>
<dbReference type="PANTHER" id="PTHR44366:SF1">
    <property type="entry name" value="UDP-N-ACETYLGLUCOSAMINE--PEPTIDE N-ACETYLGLUCOSAMINYLTRANSFERASE 110 KDA SUBUNIT"/>
    <property type="match status" value="1"/>
</dbReference>
<evidence type="ECO:0000256" key="1">
    <source>
        <dbReference type="PROSITE-ProRule" id="PRU00339"/>
    </source>
</evidence>
<reference evidence="2 3" key="1">
    <citation type="journal article" date="2012" name="Stand. Genomic Sci.">
        <title>Complete genome sequence of the sulfur compounds oxidizing chemolithoautotroph Sulfuricurvum kujiense type strain (YK-1(T)).</title>
        <authorList>
            <person name="Han C."/>
            <person name="Kotsyurbenko O."/>
            <person name="Chertkov O."/>
            <person name="Held B."/>
            <person name="Lapidus A."/>
            <person name="Nolan M."/>
            <person name="Lucas S."/>
            <person name="Hammon N."/>
            <person name="Deshpande S."/>
            <person name="Cheng J.F."/>
            <person name="Tapia R."/>
            <person name="Goodwin L.A."/>
            <person name="Pitluck S."/>
            <person name="Liolios K."/>
            <person name="Pagani I."/>
            <person name="Ivanova N."/>
            <person name="Mavromatis K."/>
            <person name="Mikhailova N."/>
            <person name="Pati A."/>
            <person name="Chen A."/>
            <person name="Palaniappan K."/>
            <person name="Land M."/>
            <person name="Hauser L."/>
            <person name="Chang Y.J."/>
            <person name="Jeffries C.D."/>
            <person name="Brambilla E.M."/>
            <person name="Rohde M."/>
            <person name="Spring S."/>
            <person name="Sikorski J."/>
            <person name="Goker M."/>
            <person name="Woyke T."/>
            <person name="Bristow J."/>
            <person name="Eisen J.A."/>
            <person name="Markowitz V."/>
            <person name="Hugenholtz P."/>
            <person name="Kyrpides N.C."/>
            <person name="Klenk H.P."/>
            <person name="Detter J.C."/>
        </authorList>
    </citation>
    <scope>NUCLEOTIDE SEQUENCE [LARGE SCALE GENOMIC DNA]</scope>
    <source>
        <strain evidence="3">ATCC BAA-921 / DSM 16994 / JCM 11577 / YK-1</strain>
    </source>
</reference>
<dbReference type="KEGG" id="sku:Sulku_0489"/>
<dbReference type="InterPro" id="IPR037919">
    <property type="entry name" value="OGT"/>
</dbReference>
<dbReference type="OrthoDB" id="5334141at2"/>
<dbReference type="InterPro" id="IPR019734">
    <property type="entry name" value="TPR_rpt"/>
</dbReference>
<keyword evidence="3" id="KW-1185">Reference proteome</keyword>
<keyword evidence="1" id="KW-0802">TPR repeat</keyword>
<evidence type="ECO:0000313" key="3">
    <source>
        <dbReference type="Proteomes" id="UP000008721"/>
    </source>
</evidence>
<dbReference type="Pfam" id="PF13432">
    <property type="entry name" value="TPR_16"/>
    <property type="match status" value="1"/>
</dbReference>
<dbReference type="Pfam" id="PF13424">
    <property type="entry name" value="TPR_12"/>
    <property type="match status" value="1"/>
</dbReference>
<dbReference type="Proteomes" id="UP000008721">
    <property type="component" value="Chromosome"/>
</dbReference>
<dbReference type="STRING" id="709032.Sulku_0489"/>
<evidence type="ECO:0000313" key="2">
    <source>
        <dbReference type="EMBL" id="ADR33156.1"/>
    </source>
</evidence>
<dbReference type="GO" id="GO:0006493">
    <property type="term" value="P:protein O-linked glycosylation"/>
    <property type="evidence" value="ECO:0007669"/>
    <property type="project" value="InterPro"/>
</dbReference>
<dbReference type="SMART" id="SM00028">
    <property type="entry name" value="TPR"/>
    <property type="match status" value="4"/>
</dbReference>
<dbReference type="SUPFAM" id="SSF48452">
    <property type="entry name" value="TPR-like"/>
    <property type="match status" value="1"/>
</dbReference>
<dbReference type="EMBL" id="CP002355">
    <property type="protein sequence ID" value="ADR33156.1"/>
    <property type="molecule type" value="Genomic_DNA"/>
</dbReference>
<dbReference type="Gene3D" id="1.25.40.10">
    <property type="entry name" value="Tetratricopeptide repeat domain"/>
    <property type="match status" value="2"/>
</dbReference>
<dbReference type="eggNOG" id="COG0457">
    <property type="taxonomic scope" value="Bacteria"/>
</dbReference>
<dbReference type="PANTHER" id="PTHR44366">
    <property type="entry name" value="UDP-N-ACETYLGLUCOSAMINE--PEPTIDE N-ACETYLGLUCOSAMINYLTRANSFERASE 110 KDA SUBUNIT"/>
    <property type="match status" value="1"/>
</dbReference>
<dbReference type="RefSeq" id="WP_013459353.1">
    <property type="nucleotide sequence ID" value="NC_014762.1"/>
</dbReference>
<feature type="repeat" description="TPR" evidence="1">
    <location>
        <begin position="148"/>
        <end position="181"/>
    </location>
</feature>
<name>E4TZZ1_SULKY</name>
<dbReference type="PROSITE" id="PS50005">
    <property type="entry name" value="TPR"/>
    <property type="match status" value="2"/>
</dbReference>
<dbReference type="GO" id="GO:0097363">
    <property type="term" value="F:protein O-acetylglucosaminyltransferase activity"/>
    <property type="evidence" value="ECO:0007669"/>
    <property type="project" value="TreeGrafter"/>
</dbReference>
<gene>
    <name evidence="2" type="ordered locus">Sulku_0489</name>
</gene>
<organism evidence="2 3">
    <name type="scientific">Sulfuricurvum kujiense (strain ATCC BAA-921 / DSM 16994 / JCM 11577 / YK-1)</name>
    <dbReference type="NCBI Taxonomy" id="709032"/>
    <lineage>
        <taxon>Bacteria</taxon>
        <taxon>Pseudomonadati</taxon>
        <taxon>Campylobacterota</taxon>
        <taxon>Epsilonproteobacteria</taxon>
        <taxon>Campylobacterales</taxon>
        <taxon>Sulfurimonadaceae</taxon>
        <taxon>Sulfuricurvum</taxon>
    </lineage>
</organism>
<sequence length="195" mass="22304">MSIFQILMFAATLFFAYQIFRHVQNLDDAQPHKKESNIVDTAVFSASALVEEADNAYQRGELDRARTALEEASRIESENPEILNKLAFITAKTGDRLKAIELYEQSLELDENDDLTHNAIASLYRAENAYERAQDHYLKAIEIDDTYPQTFYNYANLLVDMDEVEKARGMYKRALELQSDFPEAREALLSLGAHV</sequence>
<dbReference type="AlphaFoldDB" id="E4TZZ1"/>
<protein>
    <submittedName>
        <fullName evidence="2">Tetratricopeptide TPR_1 repeat-containing protein</fullName>
    </submittedName>
</protein>